<feature type="repeat" description="WD" evidence="3">
    <location>
        <begin position="283"/>
        <end position="334"/>
    </location>
</feature>
<keyword evidence="5" id="KW-1185">Reference proteome</keyword>
<dbReference type="PANTHER" id="PTHR19848:SF8">
    <property type="entry name" value="F-BOX AND WD REPEAT DOMAIN CONTAINING 7"/>
    <property type="match status" value="1"/>
</dbReference>
<dbReference type="AlphaFoldDB" id="X6P5H3"/>
<dbReference type="SUPFAM" id="SSF50978">
    <property type="entry name" value="WD40 repeat-like"/>
    <property type="match status" value="1"/>
</dbReference>
<proteinExistence type="predicted"/>
<dbReference type="PROSITE" id="PS50082">
    <property type="entry name" value="WD_REPEATS_2"/>
    <property type="match status" value="4"/>
</dbReference>
<feature type="repeat" description="WD" evidence="3">
    <location>
        <begin position="207"/>
        <end position="233"/>
    </location>
</feature>
<dbReference type="InterPro" id="IPR015943">
    <property type="entry name" value="WD40/YVTN_repeat-like_dom_sf"/>
</dbReference>
<dbReference type="CDD" id="cd00200">
    <property type="entry name" value="WD40"/>
    <property type="match status" value="1"/>
</dbReference>
<comment type="caution">
    <text evidence="4">The sequence shown here is derived from an EMBL/GenBank/DDBJ whole genome shotgun (WGS) entry which is preliminary data.</text>
</comment>
<evidence type="ECO:0000313" key="5">
    <source>
        <dbReference type="Proteomes" id="UP000023152"/>
    </source>
</evidence>
<evidence type="ECO:0000256" key="3">
    <source>
        <dbReference type="PROSITE-ProRule" id="PRU00221"/>
    </source>
</evidence>
<evidence type="ECO:0000256" key="1">
    <source>
        <dbReference type="ARBA" id="ARBA00022574"/>
    </source>
</evidence>
<dbReference type="InterPro" id="IPR036322">
    <property type="entry name" value="WD40_repeat_dom_sf"/>
</dbReference>
<name>X6P5H3_RETFI</name>
<dbReference type="EMBL" id="ASPP01003403">
    <property type="protein sequence ID" value="ETO33426.1"/>
    <property type="molecule type" value="Genomic_DNA"/>
</dbReference>
<feature type="repeat" description="WD" evidence="3">
    <location>
        <begin position="234"/>
        <end position="282"/>
    </location>
</feature>
<dbReference type="PANTHER" id="PTHR19848">
    <property type="entry name" value="WD40 REPEAT PROTEIN"/>
    <property type="match status" value="1"/>
</dbReference>
<dbReference type="InterPro" id="IPR019775">
    <property type="entry name" value="WD40_repeat_CS"/>
</dbReference>
<evidence type="ECO:0000313" key="4">
    <source>
        <dbReference type="EMBL" id="ETO33426.1"/>
    </source>
</evidence>
<keyword evidence="1 3" id="KW-0853">WD repeat</keyword>
<gene>
    <name evidence="4" type="ORF">RFI_03683</name>
</gene>
<evidence type="ECO:0000256" key="2">
    <source>
        <dbReference type="ARBA" id="ARBA00022737"/>
    </source>
</evidence>
<dbReference type="PRINTS" id="PR00320">
    <property type="entry name" value="GPROTEINBRPT"/>
</dbReference>
<dbReference type="SMART" id="SM00320">
    <property type="entry name" value="WD40"/>
    <property type="match status" value="6"/>
</dbReference>
<organism evidence="4 5">
    <name type="scientific">Reticulomyxa filosa</name>
    <dbReference type="NCBI Taxonomy" id="46433"/>
    <lineage>
        <taxon>Eukaryota</taxon>
        <taxon>Sar</taxon>
        <taxon>Rhizaria</taxon>
        <taxon>Retaria</taxon>
        <taxon>Foraminifera</taxon>
        <taxon>Monothalamids</taxon>
        <taxon>Reticulomyxidae</taxon>
        <taxon>Reticulomyxa</taxon>
    </lineage>
</organism>
<keyword evidence="2" id="KW-0677">Repeat</keyword>
<accession>X6P5H3</accession>
<feature type="repeat" description="WD" evidence="3">
    <location>
        <begin position="49"/>
        <end position="92"/>
    </location>
</feature>
<dbReference type="Proteomes" id="UP000023152">
    <property type="component" value="Unassembled WGS sequence"/>
</dbReference>
<dbReference type="PROSITE" id="PS50294">
    <property type="entry name" value="WD_REPEATS_REGION"/>
    <property type="match status" value="3"/>
</dbReference>
<protein>
    <submittedName>
        <fullName evidence="4">WD-40 repeat protein</fullName>
    </submittedName>
</protein>
<dbReference type="PROSITE" id="PS00678">
    <property type="entry name" value="WD_REPEATS_1"/>
    <property type="match status" value="3"/>
</dbReference>
<dbReference type="Pfam" id="PF00400">
    <property type="entry name" value="WD40"/>
    <property type="match status" value="5"/>
</dbReference>
<dbReference type="Gene3D" id="2.130.10.10">
    <property type="entry name" value="YVTN repeat-like/Quinoprotein amine dehydrogenase"/>
    <property type="match status" value="2"/>
</dbReference>
<dbReference type="InterPro" id="IPR020472">
    <property type="entry name" value="WD40_PAC1"/>
</dbReference>
<dbReference type="InterPro" id="IPR001680">
    <property type="entry name" value="WD40_rpt"/>
</dbReference>
<reference evidence="4 5" key="1">
    <citation type="journal article" date="2013" name="Curr. Biol.">
        <title>The Genome of the Foraminiferan Reticulomyxa filosa.</title>
        <authorList>
            <person name="Glockner G."/>
            <person name="Hulsmann N."/>
            <person name="Schleicher M."/>
            <person name="Noegel A.A."/>
            <person name="Eichinger L."/>
            <person name="Gallinger C."/>
            <person name="Pawlowski J."/>
            <person name="Sierra R."/>
            <person name="Euteneuer U."/>
            <person name="Pillet L."/>
            <person name="Moustafa A."/>
            <person name="Platzer M."/>
            <person name="Groth M."/>
            <person name="Szafranski K."/>
            <person name="Schliwa M."/>
        </authorList>
    </citation>
    <scope>NUCLEOTIDE SEQUENCE [LARGE SCALE GENOMIC DNA]</scope>
</reference>
<sequence length="377" mass="42912">MILTNLLSIMLCFFLFDQVNIKYLFVIITQNYFFMLDIFRFSSKLLKIFTEHTETVWSIDYSAFDSCQLLCSGSNDNTVRVWDVENNKQTQSFDGHFICVRFSTYHYCNHRRNVICFSSGDNNIYFWDIKDNRQLKIFSGHTQLVSGIKFSSFNDVDICVLCHMMRLFTLHAFKGHVDAIWCVDISPLQSNNSNNNKSNNIGMIGGSGHTICSGSWDNTVHIWDIETAKELLVFKGHKNYVNSVKYGSNELGVIGGANTILSGSFDKSVRLWDIRSGRQTQAFNGHTNYVNAVAYSPFVVNNIEICINSNVICSGSSDSTIRFWDIRSNKNELYAVKVNDAIYCLSFVSLKKNQKTRDGCGVSLYFGSENGLIRVWG</sequence>